<keyword evidence="2" id="KW-1185">Reference proteome</keyword>
<dbReference type="InterPro" id="IPR017946">
    <property type="entry name" value="PLC-like_Pdiesterase_TIM-brl"/>
</dbReference>
<gene>
    <name evidence="1" type="ORF">CBF32_10840</name>
</gene>
<reference evidence="1 2" key="1">
    <citation type="submission" date="2017-05" db="EMBL/GenBank/DDBJ databases">
        <title>Vagococcus spp. assemblies.</title>
        <authorList>
            <person name="Gulvik C.A."/>
        </authorList>
    </citation>
    <scope>NUCLEOTIDE SEQUENCE [LARGE SCALE GENOMIC DNA]</scope>
    <source>
        <strain evidence="1 2">NCFB 2497</strain>
    </source>
</reference>
<dbReference type="EMBL" id="NGJX01000012">
    <property type="protein sequence ID" value="RSU00352.1"/>
    <property type="molecule type" value="Genomic_DNA"/>
</dbReference>
<proteinExistence type="predicted"/>
<dbReference type="PROSITE" id="PS51704">
    <property type="entry name" value="GP_PDE"/>
    <property type="match status" value="1"/>
</dbReference>
<name>A0A369AS04_9ENTE</name>
<dbReference type="Proteomes" id="UP000288197">
    <property type="component" value="Unassembled WGS sequence"/>
</dbReference>
<dbReference type="GeneID" id="63147135"/>
<organism evidence="1 2">
    <name type="scientific">Vagococcus fluvialis</name>
    <dbReference type="NCBI Taxonomy" id="2738"/>
    <lineage>
        <taxon>Bacteria</taxon>
        <taxon>Bacillati</taxon>
        <taxon>Bacillota</taxon>
        <taxon>Bacilli</taxon>
        <taxon>Lactobacillales</taxon>
        <taxon>Enterococcaceae</taxon>
        <taxon>Vagococcus</taxon>
    </lineage>
</organism>
<dbReference type="GO" id="GO:0008081">
    <property type="term" value="F:phosphoric diester hydrolase activity"/>
    <property type="evidence" value="ECO:0007669"/>
    <property type="project" value="InterPro"/>
</dbReference>
<dbReference type="InterPro" id="IPR030395">
    <property type="entry name" value="GP_PDE_dom"/>
</dbReference>
<dbReference type="GO" id="GO:0006629">
    <property type="term" value="P:lipid metabolic process"/>
    <property type="evidence" value="ECO:0007669"/>
    <property type="project" value="InterPro"/>
</dbReference>
<dbReference type="OrthoDB" id="384721at2"/>
<dbReference type="SUPFAM" id="SSF51695">
    <property type="entry name" value="PLC-like phosphodiesterases"/>
    <property type="match status" value="1"/>
</dbReference>
<evidence type="ECO:0000313" key="2">
    <source>
        <dbReference type="Proteomes" id="UP000288197"/>
    </source>
</evidence>
<protein>
    <submittedName>
        <fullName evidence="1">Glycerophosphodiester phosphodiesterase</fullName>
    </submittedName>
</protein>
<accession>A0A369AS04</accession>
<dbReference type="Pfam" id="PF03009">
    <property type="entry name" value="GDPD"/>
    <property type="match status" value="1"/>
</dbReference>
<dbReference type="PANTHER" id="PTHR46211">
    <property type="entry name" value="GLYCEROPHOSPHORYL DIESTER PHOSPHODIESTERASE"/>
    <property type="match status" value="1"/>
</dbReference>
<dbReference type="RefSeq" id="WP_114290226.1">
    <property type="nucleotide sequence ID" value="NZ_NGJX01000012.1"/>
</dbReference>
<dbReference type="PANTHER" id="PTHR46211:SF8">
    <property type="entry name" value="PHOSPHODIESTERASE"/>
    <property type="match status" value="1"/>
</dbReference>
<dbReference type="CDD" id="cd08579">
    <property type="entry name" value="GDPD_memb_like"/>
    <property type="match status" value="1"/>
</dbReference>
<dbReference type="Pfam" id="PF10110">
    <property type="entry name" value="GPDPase_memb"/>
    <property type="match status" value="1"/>
</dbReference>
<comment type="caution">
    <text evidence="1">The sequence shown here is derived from an EMBL/GenBank/DDBJ whole genome shotgun (WGS) entry which is preliminary data.</text>
</comment>
<sequence>MKYLISNFKKTWEFMSESKGFYLDVLLMHGFIMFFFTPFLVSVTQFILRQGGIPYISYDNLGVIMSQHPFVFLGLIGMSLLLVVSVFFEFTFLLLSVYFIKIRKKISLKQLLKGTFLQLKKISIGALLFFLFYFFLVLPLSGIKFNSELLAKFQIPVFILDVIFENRVLFIALFILFYIILIYLAVRFIFTLPEMILKDRSFKESVKFSWEETKGNFLKVLIQFVIVMGSFILISGLVTSLMIYIQHLIEANMAKYALGSAIVLMTGIQVVWLLSLVFSLVGIFFVTIDYLGTNNFLPETLSWYKVKTQKEQASWMKFSKGLGMVLLVIGLTVVVGTANAEFLSNPASVEPIRVSHRGVDNGNGAQNSIDALVKTSKTTHPDYVEMDIQETKGQKFVVFHDFNMKALTGTSVKPNQLTLEEATKLTVKDNGKEEPVASFDDYLAKANEIDQKLMIEIKPTKDDTPEMIDNFIEMHGDNILEKGHVIQSLSFDIVKELKKKAPEMVVGYIMPFSVVGPPEGEMDFFTLEYTTLNANFIKSANAQGKAVYAWTPNDEETMSRMMFYGIDGMITDQMELLNETITDTSKEDITYSDKLLYFVIGIG</sequence>
<dbReference type="InterPro" id="IPR018476">
    <property type="entry name" value="GlyceroP-diester-Pdiesterase_M"/>
</dbReference>
<evidence type="ECO:0000313" key="1">
    <source>
        <dbReference type="EMBL" id="RSU00352.1"/>
    </source>
</evidence>
<dbReference type="Gene3D" id="3.20.20.190">
    <property type="entry name" value="Phosphatidylinositol (PI) phosphodiesterase"/>
    <property type="match status" value="1"/>
</dbReference>
<dbReference type="AlphaFoldDB" id="A0A369AS04"/>